<feature type="transmembrane region" description="Helical" evidence="1">
    <location>
        <begin position="23"/>
        <end position="44"/>
    </location>
</feature>
<gene>
    <name evidence="2" type="ORF">NTH_00953</name>
</gene>
<reference evidence="2 3" key="1">
    <citation type="submission" date="2018-07" db="EMBL/GenBank/DDBJ databases">
        <title>Genome sequence of Nitratireductor thuwali#1536.</title>
        <authorList>
            <person name="Michoud G."/>
            <person name="Merlino G."/>
            <person name="Sefrji F.O."/>
            <person name="Daffonchio D."/>
        </authorList>
    </citation>
    <scope>NUCLEOTIDE SEQUENCE [LARGE SCALE GENOMIC DNA]</scope>
    <source>
        <strain evidence="3">Nit1536</strain>
    </source>
</reference>
<sequence>MSLSDTTRTSGRDGRKQRNARRILVRGPWELGASILIGLGVVMLMQPFFLWAYTYSFIVLLVGTVGFIIVSHFPE</sequence>
<keyword evidence="3" id="KW-1185">Reference proteome</keyword>
<evidence type="ECO:0000313" key="2">
    <source>
        <dbReference type="EMBL" id="UUP16506.1"/>
    </source>
</evidence>
<protein>
    <submittedName>
        <fullName evidence="2">Uncharacterized protein</fullName>
    </submittedName>
</protein>
<dbReference type="Proteomes" id="UP001342418">
    <property type="component" value="Chromosome"/>
</dbReference>
<accession>A0ABY5MH62</accession>
<dbReference type="RefSeq" id="WP_338528923.1">
    <property type="nucleotide sequence ID" value="NZ_CP030941.1"/>
</dbReference>
<organism evidence="2 3">
    <name type="scientific">Nitratireductor thuwali</name>
    <dbReference type="NCBI Taxonomy" id="2267699"/>
    <lineage>
        <taxon>Bacteria</taxon>
        <taxon>Pseudomonadati</taxon>
        <taxon>Pseudomonadota</taxon>
        <taxon>Alphaproteobacteria</taxon>
        <taxon>Hyphomicrobiales</taxon>
        <taxon>Phyllobacteriaceae</taxon>
        <taxon>Nitratireductor</taxon>
    </lineage>
</organism>
<feature type="transmembrane region" description="Helical" evidence="1">
    <location>
        <begin position="50"/>
        <end position="70"/>
    </location>
</feature>
<keyword evidence="1" id="KW-0472">Membrane</keyword>
<keyword evidence="1" id="KW-1133">Transmembrane helix</keyword>
<keyword evidence="1" id="KW-0812">Transmembrane</keyword>
<proteinExistence type="predicted"/>
<name>A0ABY5MH62_9HYPH</name>
<dbReference type="EMBL" id="CP030941">
    <property type="protein sequence ID" value="UUP16506.1"/>
    <property type="molecule type" value="Genomic_DNA"/>
</dbReference>
<evidence type="ECO:0000256" key="1">
    <source>
        <dbReference type="SAM" id="Phobius"/>
    </source>
</evidence>
<evidence type="ECO:0000313" key="3">
    <source>
        <dbReference type="Proteomes" id="UP001342418"/>
    </source>
</evidence>